<accession>A0A7C9JRV1</accession>
<dbReference type="GO" id="GO:0022857">
    <property type="term" value="F:transmembrane transporter activity"/>
    <property type="evidence" value="ECO:0007669"/>
    <property type="project" value="TreeGrafter"/>
</dbReference>
<organism evidence="10">
    <name type="scientific">Muribaculaceae bacterium Z82</name>
    <dbReference type="NCBI Taxonomy" id="2304548"/>
    <lineage>
        <taxon>Bacteria</taxon>
        <taxon>Pseudomonadati</taxon>
        <taxon>Bacteroidota</taxon>
        <taxon>Bacteroidia</taxon>
        <taxon>Bacteroidales</taxon>
        <taxon>Muribaculaceae</taxon>
    </lineage>
</organism>
<dbReference type="EMBL" id="QWKH01000035">
    <property type="protein sequence ID" value="NBI34577.1"/>
    <property type="molecule type" value="Genomic_DNA"/>
</dbReference>
<feature type="transmembrane region" description="Helical" evidence="8">
    <location>
        <begin position="362"/>
        <end position="388"/>
    </location>
</feature>
<evidence type="ECO:0000256" key="1">
    <source>
        <dbReference type="ARBA" id="ARBA00004651"/>
    </source>
</evidence>
<dbReference type="Pfam" id="PF02687">
    <property type="entry name" value="FtsX"/>
    <property type="match status" value="2"/>
</dbReference>
<dbReference type="PANTHER" id="PTHR30572:SF4">
    <property type="entry name" value="ABC TRANSPORTER PERMEASE YTRF"/>
    <property type="match status" value="1"/>
</dbReference>
<keyword evidence="2" id="KW-1003">Cell membrane</keyword>
<feature type="transmembrane region" description="Helical" evidence="8">
    <location>
        <begin position="307"/>
        <end position="330"/>
    </location>
</feature>
<dbReference type="InterPro" id="IPR050250">
    <property type="entry name" value="Macrolide_Exporter_MacB"/>
</dbReference>
<reference evidence="10" key="1">
    <citation type="submission" date="2018-08" db="EMBL/GenBank/DDBJ databases">
        <title>Murine metabolic-syndrome-specific gut microbial biobank.</title>
        <authorList>
            <person name="Liu C."/>
        </authorList>
    </citation>
    <scope>NUCLEOTIDE SEQUENCE [LARGE SCALE GENOMIC DNA]</scope>
    <source>
        <strain evidence="10">Z82</strain>
    </source>
</reference>
<dbReference type="InterPro" id="IPR003838">
    <property type="entry name" value="ABC3_permease_C"/>
</dbReference>
<dbReference type="AlphaFoldDB" id="A0A7C9JRV1"/>
<feature type="domain" description="ABC3 transporter permease C-terminal" evidence="9">
    <location>
        <begin position="869"/>
        <end position="978"/>
    </location>
</feature>
<keyword evidence="3 8" id="KW-0812">Transmembrane</keyword>
<evidence type="ECO:0000256" key="7">
    <source>
        <dbReference type="SAM" id="MobiDB-lite"/>
    </source>
</evidence>
<sequence length="994" mass="104957">MSVMGRFTTRSLKKNLVRTIVTVLGVALSALLVTAVLSTFVSLNRFLYDMELAESGSWEACVELADGAQAALAQEDGSLSAAGAQLAATLSDIGFCSYDDLGETGGNNDMSYLALKGFNGDVSSVLGLRCTDGRLPQSADEVLLPYNLSDENTGYDNGYRLGATVTLTFGQRQVPEGQPNAEGRLNSSQGFYVVDANGVTSANGARPEEMVSETLVDKQTRSFTVVGFYSRWNQAVVTGVGWTAFTAEPPAPGAFTEAYLEVPGAQTSAEVESAATQAFPDAEAVQLHNSLLRTRGVTSQSPLWESFGAIVVILAVVVIVACISLIYNAFNISVVQRMRQFGLLASIGATKRQLRRSVALEGAIIAGIGVPLGILAGLGATTAALAWANPLFMESVVGDVGPGGNYLDGLSLGLHIDGGIIAFAAVLTVFTVFASLLVPMLRAGKASPIESIRDTRSVRIGRRGMRKAAAAARSKRAIWAPRGFAGRVMGVGGTIASLNRSREKSKGRTASAALAVAVTLMMTAGQLDVTLSTLTRTADVIPYDFMVFSYVDINRPSGNGGEQAVSDDGDAPATADDGGAADAGPSYDEVIDAYGNLYRDLSQVEAVQPRGWQVSYDTAGIVPASVTGDAVGMVKAELPDGDCMPLLTVCLMDDQLFDELCSRVGIDPQEITESETPKAIGAGTTYSRNPETGTFSEQSLFASTGAIRVLQGSSVNGAPLTSFYFDYGDDGSGEIWGCSRPDAEGNQELSPLAEADNVLADVDVVAIAGKDAFFSSSNEMTIAMPLSKGVEWGFGRSFMNSMSFSAMLDCDHDRMMDTEEDLYAATNGFSSSFVKAYPGTYVHTGVSNLYSSQVSMTNLVSIVRLFSLLFSVILVLIAMANVFNTLTNSLALRRREFAVMQSIGMGRRTFRSMIAAECVGYGAWGLVFGVLASLVVGLALNMALGSTIENAAFTVPWAYLGLSLALVVAAMGLSVAWGLHLCRSRNIVEALRME</sequence>
<feature type="compositionally biased region" description="Low complexity" evidence="7">
    <location>
        <begin position="571"/>
        <end position="584"/>
    </location>
</feature>
<dbReference type="PANTHER" id="PTHR30572">
    <property type="entry name" value="MEMBRANE COMPONENT OF TRANSPORTER-RELATED"/>
    <property type="match status" value="1"/>
</dbReference>
<evidence type="ECO:0000259" key="9">
    <source>
        <dbReference type="Pfam" id="PF02687"/>
    </source>
</evidence>
<feature type="domain" description="ABC3 transporter permease C-terminal" evidence="9">
    <location>
        <begin position="313"/>
        <end position="448"/>
    </location>
</feature>
<gene>
    <name evidence="10" type="ORF">D1639_05945</name>
</gene>
<evidence type="ECO:0000256" key="2">
    <source>
        <dbReference type="ARBA" id="ARBA00022475"/>
    </source>
</evidence>
<feature type="transmembrane region" description="Helical" evidence="8">
    <location>
        <begin position="957"/>
        <end position="979"/>
    </location>
</feature>
<feature type="region of interest" description="Disordered" evidence="7">
    <location>
        <begin position="559"/>
        <end position="584"/>
    </location>
</feature>
<keyword evidence="4 8" id="KW-1133">Transmembrane helix</keyword>
<evidence type="ECO:0000256" key="8">
    <source>
        <dbReference type="SAM" id="Phobius"/>
    </source>
</evidence>
<evidence type="ECO:0000256" key="5">
    <source>
        <dbReference type="ARBA" id="ARBA00023136"/>
    </source>
</evidence>
<comment type="similarity">
    <text evidence="6">Belongs to the ABC-4 integral membrane protein family.</text>
</comment>
<evidence type="ECO:0000313" key="10">
    <source>
        <dbReference type="EMBL" id="NBI34577.1"/>
    </source>
</evidence>
<evidence type="ECO:0000256" key="4">
    <source>
        <dbReference type="ARBA" id="ARBA00022989"/>
    </source>
</evidence>
<protein>
    <submittedName>
        <fullName evidence="10">ABC transporter permease</fullName>
    </submittedName>
</protein>
<name>A0A7C9JRV1_9BACT</name>
<dbReference type="GO" id="GO:0005886">
    <property type="term" value="C:plasma membrane"/>
    <property type="evidence" value="ECO:0007669"/>
    <property type="project" value="UniProtKB-SubCell"/>
</dbReference>
<feature type="transmembrane region" description="Helical" evidence="8">
    <location>
        <begin position="913"/>
        <end position="937"/>
    </location>
</feature>
<evidence type="ECO:0000256" key="6">
    <source>
        <dbReference type="ARBA" id="ARBA00038076"/>
    </source>
</evidence>
<comment type="caution">
    <text evidence="10">The sequence shown here is derived from an EMBL/GenBank/DDBJ whole genome shotgun (WGS) entry which is preliminary data.</text>
</comment>
<comment type="subcellular location">
    <subcellularLocation>
        <location evidence="1">Cell membrane</location>
        <topology evidence="1">Multi-pass membrane protein</topology>
    </subcellularLocation>
</comment>
<feature type="transmembrane region" description="Helical" evidence="8">
    <location>
        <begin position="420"/>
        <end position="441"/>
    </location>
</feature>
<evidence type="ECO:0000256" key="3">
    <source>
        <dbReference type="ARBA" id="ARBA00022692"/>
    </source>
</evidence>
<proteinExistence type="inferred from homology"/>
<feature type="transmembrane region" description="Helical" evidence="8">
    <location>
        <begin position="509"/>
        <end position="527"/>
    </location>
</feature>
<keyword evidence="5 8" id="KW-0472">Membrane</keyword>
<feature type="transmembrane region" description="Helical" evidence="8">
    <location>
        <begin position="865"/>
        <end position="892"/>
    </location>
</feature>